<feature type="compositionally biased region" description="Low complexity" evidence="1">
    <location>
        <begin position="261"/>
        <end position="273"/>
    </location>
</feature>
<dbReference type="InterPro" id="IPR048297">
    <property type="entry name" value="DUF936_dom_pln"/>
</dbReference>
<proteinExistence type="predicted"/>
<evidence type="ECO:0000313" key="4">
    <source>
        <dbReference type="EMBL" id="GAA0153370.1"/>
    </source>
</evidence>
<dbReference type="EMBL" id="BAABME010002166">
    <property type="protein sequence ID" value="GAA0153370.1"/>
    <property type="molecule type" value="Genomic_DNA"/>
</dbReference>
<evidence type="ECO:0000256" key="1">
    <source>
        <dbReference type="SAM" id="MobiDB-lite"/>
    </source>
</evidence>
<dbReference type="Proteomes" id="UP001454036">
    <property type="component" value="Unassembled WGS sequence"/>
</dbReference>
<feature type="region of interest" description="Disordered" evidence="1">
    <location>
        <begin position="580"/>
        <end position="601"/>
    </location>
</feature>
<sequence length="718" mass="77171">MASLTPGIILKLLQSINTHTKVTGDHRTPLLQLTNIVPSFSSPDSLYPHQGFFIQLSDSRNSTYVTLPDADLILTNRLQLGQFVHLDRLVFHSPPLPEAVNVRPVPGRHAFIGSPEPLIARISNTKSGFGFIIQPVTDSDPVSAILSKNGGNEKQLKTVSAGNEKESNPVSAFLSTNEGSEKELKVNMKGVGYNSRNLGAKENVNSNVGDLKDFNEVEEGNVRGIRRFSSPANSKQRPMSASKKNVVAERDPSPAGKAKRSSSPVPSKCVVPSLVAAKDENRGNSREPSIVVPSRYRQPSPTGGRRAASPVVARRMSLSPGRRLSGGVKGGDSSGKKKMASIVAGISKVSDALVGSSTKPSRKNWDEGSVTGGGGSSEHKEKGGTRTKPDFEALLRTQAAISRRLSDVSFTDEKAKSNEAERSSEKSTDSAPVITVHEKKWTDGSVPLVAVSTDLAKLGKEAMQRRIVAATAAAEALEEAMSTESVVRCLSMFADLCTKSKPENPLSTIDRFMSIYEDMVKAREVVESTGTNRSSGTNHNYQLPPPTADASKPTSLWVEAALATDLEVVSLLTSQKFGPPAIEKKSSTKRSSPAPAAVRNQTLLSSSASGGTWTRGEGMKENIEFAKILQSEMQMWFIQFVEKSLAAGFKVSKNGASSSDKSITAILFQLKRVNNWLDLVASKRDEVIVEKIEILKQKIYGFVIQHVGTSVAGNSSCS</sequence>
<organism evidence="4 5">
    <name type="scientific">Lithospermum erythrorhizon</name>
    <name type="common">Purple gromwell</name>
    <name type="synonym">Lithospermum officinale var. erythrorhizon</name>
    <dbReference type="NCBI Taxonomy" id="34254"/>
    <lineage>
        <taxon>Eukaryota</taxon>
        <taxon>Viridiplantae</taxon>
        <taxon>Streptophyta</taxon>
        <taxon>Embryophyta</taxon>
        <taxon>Tracheophyta</taxon>
        <taxon>Spermatophyta</taxon>
        <taxon>Magnoliopsida</taxon>
        <taxon>eudicotyledons</taxon>
        <taxon>Gunneridae</taxon>
        <taxon>Pentapetalae</taxon>
        <taxon>asterids</taxon>
        <taxon>lamiids</taxon>
        <taxon>Boraginales</taxon>
        <taxon>Boraginaceae</taxon>
        <taxon>Boraginoideae</taxon>
        <taxon>Lithospermeae</taxon>
        <taxon>Lithospermum</taxon>
    </lineage>
</organism>
<dbReference type="InterPro" id="IPR010341">
    <property type="entry name" value="DUF936_pln"/>
</dbReference>
<evidence type="ECO:0000313" key="5">
    <source>
        <dbReference type="Proteomes" id="UP001454036"/>
    </source>
</evidence>
<dbReference type="AlphaFoldDB" id="A0AAV3PNS3"/>
<name>A0AAV3PNS3_LITER</name>
<feature type="domain" description="DUF6857" evidence="3">
    <location>
        <begin position="435"/>
        <end position="711"/>
    </location>
</feature>
<feature type="region of interest" description="Disordered" evidence="1">
    <location>
        <begin position="352"/>
        <end position="391"/>
    </location>
</feature>
<keyword evidence="5" id="KW-1185">Reference proteome</keyword>
<feature type="compositionally biased region" description="Basic and acidic residues" evidence="1">
    <location>
        <begin position="411"/>
        <end position="428"/>
    </location>
</feature>
<dbReference type="InterPro" id="IPR049172">
    <property type="entry name" value="DUF6857_pln"/>
</dbReference>
<protein>
    <submittedName>
        <fullName evidence="4">Uncharacterized protein</fullName>
    </submittedName>
</protein>
<feature type="region of interest" description="Disordered" evidence="1">
    <location>
        <begin position="527"/>
        <end position="549"/>
    </location>
</feature>
<accession>A0AAV3PNS3</accession>
<evidence type="ECO:0000259" key="3">
    <source>
        <dbReference type="Pfam" id="PF21647"/>
    </source>
</evidence>
<feature type="compositionally biased region" description="Polar residues" evidence="1">
    <location>
        <begin position="230"/>
        <end position="243"/>
    </location>
</feature>
<reference evidence="4 5" key="1">
    <citation type="submission" date="2024-01" db="EMBL/GenBank/DDBJ databases">
        <title>The complete chloroplast genome sequence of Lithospermum erythrorhizon: insights into the phylogenetic relationship among Boraginaceae species and the maternal lineages of purple gromwells.</title>
        <authorList>
            <person name="Okada T."/>
            <person name="Watanabe K."/>
        </authorList>
    </citation>
    <scope>NUCLEOTIDE SEQUENCE [LARGE SCALE GENOMIC DNA]</scope>
</reference>
<evidence type="ECO:0000259" key="2">
    <source>
        <dbReference type="Pfam" id="PF06075"/>
    </source>
</evidence>
<gene>
    <name evidence="4" type="ORF">LIER_11624</name>
</gene>
<dbReference type="Pfam" id="PF21647">
    <property type="entry name" value="DUF6857"/>
    <property type="match status" value="1"/>
</dbReference>
<dbReference type="PANTHER" id="PTHR31928:SF3">
    <property type="entry name" value="EXPRESSED PROTEIN"/>
    <property type="match status" value="1"/>
</dbReference>
<feature type="compositionally biased region" description="Basic and acidic residues" evidence="1">
    <location>
        <begin position="377"/>
        <end position="391"/>
    </location>
</feature>
<feature type="region of interest" description="Disordered" evidence="1">
    <location>
        <begin position="408"/>
        <end position="431"/>
    </location>
</feature>
<feature type="region of interest" description="Disordered" evidence="1">
    <location>
        <begin position="225"/>
        <end position="337"/>
    </location>
</feature>
<dbReference type="Pfam" id="PF06075">
    <property type="entry name" value="DUF936"/>
    <property type="match status" value="1"/>
</dbReference>
<dbReference type="PANTHER" id="PTHR31928">
    <property type="entry name" value="EXPRESSED PROTEIN"/>
    <property type="match status" value="1"/>
</dbReference>
<comment type="caution">
    <text evidence="4">The sequence shown here is derived from an EMBL/GenBank/DDBJ whole genome shotgun (WGS) entry which is preliminary data.</text>
</comment>
<feature type="domain" description="DUF936" evidence="2">
    <location>
        <begin position="4"/>
        <end position="119"/>
    </location>
</feature>
<feature type="compositionally biased region" description="Polar residues" evidence="1">
    <location>
        <begin position="528"/>
        <end position="541"/>
    </location>
</feature>